<keyword evidence="1" id="KW-0812">Transmembrane</keyword>
<gene>
    <name evidence="2" type="ORF">WR25_13919</name>
</gene>
<dbReference type="Proteomes" id="UP000218231">
    <property type="component" value="Unassembled WGS sequence"/>
</dbReference>
<keyword evidence="1" id="KW-0472">Membrane</keyword>
<dbReference type="AlphaFoldDB" id="A0A2A2K519"/>
<reference evidence="2 3" key="1">
    <citation type="journal article" date="2017" name="Curr. Biol.">
        <title>Genome architecture and evolution of a unichromosomal asexual nematode.</title>
        <authorList>
            <person name="Fradin H."/>
            <person name="Zegar C."/>
            <person name="Gutwein M."/>
            <person name="Lucas J."/>
            <person name="Kovtun M."/>
            <person name="Corcoran D."/>
            <person name="Baugh L.R."/>
            <person name="Kiontke K."/>
            <person name="Gunsalus K."/>
            <person name="Fitch D.H."/>
            <person name="Piano F."/>
        </authorList>
    </citation>
    <scope>NUCLEOTIDE SEQUENCE [LARGE SCALE GENOMIC DNA]</scope>
    <source>
        <strain evidence="2">PF1309</strain>
    </source>
</reference>
<keyword evidence="3" id="KW-1185">Reference proteome</keyword>
<dbReference type="EMBL" id="LIAE01009632">
    <property type="protein sequence ID" value="PAV69011.1"/>
    <property type="molecule type" value="Genomic_DNA"/>
</dbReference>
<evidence type="ECO:0000313" key="2">
    <source>
        <dbReference type="EMBL" id="PAV69011.1"/>
    </source>
</evidence>
<proteinExistence type="predicted"/>
<evidence type="ECO:0000256" key="1">
    <source>
        <dbReference type="SAM" id="Phobius"/>
    </source>
</evidence>
<comment type="caution">
    <text evidence="2">The sequence shown here is derived from an EMBL/GenBank/DDBJ whole genome shotgun (WGS) entry which is preliminary data.</text>
</comment>
<feature type="transmembrane region" description="Helical" evidence="1">
    <location>
        <begin position="117"/>
        <end position="135"/>
    </location>
</feature>
<protein>
    <submittedName>
        <fullName evidence="2">Uncharacterized protein</fullName>
    </submittedName>
</protein>
<name>A0A2A2K519_9BILA</name>
<organism evidence="2 3">
    <name type="scientific">Diploscapter pachys</name>
    <dbReference type="NCBI Taxonomy" id="2018661"/>
    <lineage>
        <taxon>Eukaryota</taxon>
        <taxon>Metazoa</taxon>
        <taxon>Ecdysozoa</taxon>
        <taxon>Nematoda</taxon>
        <taxon>Chromadorea</taxon>
        <taxon>Rhabditida</taxon>
        <taxon>Rhabditina</taxon>
        <taxon>Rhabditomorpha</taxon>
        <taxon>Rhabditoidea</taxon>
        <taxon>Rhabditidae</taxon>
        <taxon>Diploscapter</taxon>
    </lineage>
</organism>
<sequence>MLRSTRKRKVGYLFLPVRSDGVYGSGVEDTNRGVLGLVDPIVSAGICPAHQVRTVVEEICLVHPLLDRLCLLAQIDHNHPYHSRLKIKLVSLKEKLKSHLHNRCPSRRHSCRRTMDHLLVADQSLAFLLGLVYWGQSFVHVQMGRILIGLGPD</sequence>
<evidence type="ECO:0000313" key="3">
    <source>
        <dbReference type="Proteomes" id="UP000218231"/>
    </source>
</evidence>
<accession>A0A2A2K519</accession>
<keyword evidence="1" id="KW-1133">Transmembrane helix</keyword>